<accession>A0ABP8KYD5</accession>
<reference evidence="3" key="1">
    <citation type="journal article" date="2019" name="Int. J. Syst. Evol. Microbiol.">
        <title>The Global Catalogue of Microorganisms (GCM) 10K type strain sequencing project: providing services to taxonomists for standard genome sequencing and annotation.</title>
        <authorList>
            <consortium name="The Broad Institute Genomics Platform"/>
            <consortium name="The Broad Institute Genome Sequencing Center for Infectious Disease"/>
            <person name="Wu L."/>
            <person name="Ma J."/>
        </authorList>
    </citation>
    <scope>NUCLEOTIDE SEQUENCE [LARGE SCALE GENOMIC DNA]</scope>
    <source>
        <strain evidence="3">JCM 17925</strain>
    </source>
</reference>
<feature type="region of interest" description="Disordered" evidence="1">
    <location>
        <begin position="182"/>
        <end position="210"/>
    </location>
</feature>
<dbReference type="EMBL" id="BAABHB010000017">
    <property type="protein sequence ID" value="GAA4418656.1"/>
    <property type="molecule type" value="Genomic_DNA"/>
</dbReference>
<feature type="compositionally biased region" description="Polar residues" evidence="1">
    <location>
        <begin position="185"/>
        <end position="210"/>
    </location>
</feature>
<name>A0ABP8KYD5_9BACT</name>
<dbReference type="Proteomes" id="UP001500936">
    <property type="component" value="Unassembled WGS sequence"/>
</dbReference>
<organism evidence="2 3">
    <name type="scientific">Nibrella viscosa</name>
    <dbReference type="NCBI Taxonomy" id="1084524"/>
    <lineage>
        <taxon>Bacteria</taxon>
        <taxon>Pseudomonadati</taxon>
        <taxon>Bacteroidota</taxon>
        <taxon>Cytophagia</taxon>
        <taxon>Cytophagales</taxon>
        <taxon>Spirosomataceae</taxon>
        <taxon>Nibrella</taxon>
    </lineage>
</organism>
<sequence length="210" mass="23923">MEVERARRFIAQKTTLLPHLEAEVEVLRLRFPRTAERSLRIESIEVNGVVYQEDWHEPLKALFEQMKGALKRHLAPQEVIKVNGLLLTLTADWYTNELGKTIAAIQYRWGNLIQGSVTTAQGLAVSLRAQVQAAEGEPYYLHQELEKARTIETEYGKKVNLPFRQEADLERIAQEIAELQRQMEAESQTEANASRQTSHANDLTMNSIAA</sequence>
<evidence type="ECO:0000313" key="3">
    <source>
        <dbReference type="Proteomes" id="UP001500936"/>
    </source>
</evidence>
<comment type="caution">
    <text evidence="2">The sequence shown here is derived from an EMBL/GenBank/DDBJ whole genome shotgun (WGS) entry which is preliminary data.</text>
</comment>
<protein>
    <submittedName>
        <fullName evidence="2">Uncharacterized protein</fullName>
    </submittedName>
</protein>
<dbReference type="RefSeq" id="WP_345271013.1">
    <property type="nucleotide sequence ID" value="NZ_BAABHB010000017.1"/>
</dbReference>
<gene>
    <name evidence="2" type="ORF">GCM10023187_52270</name>
</gene>
<evidence type="ECO:0000313" key="2">
    <source>
        <dbReference type="EMBL" id="GAA4418656.1"/>
    </source>
</evidence>
<evidence type="ECO:0000256" key="1">
    <source>
        <dbReference type="SAM" id="MobiDB-lite"/>
    </source>
</evidence>
<proteinExistence type="predicted"/>
<keyword evidence="3" id="KW-1185">Reference proteome</keyword>